<dbReference type="EMBL" id="JAOL01000045">
    <property type="protein sequence ID" value="EUA93752.1"/>
    <property type="molecule type" value="Genomic_DNA"/>
</dbReference>
<reference evidence="1 2" key="1">
    <citation type="submission" date="2014-01" db="EMBL/GenBank/DDBJ databases">
        <authorList>
            <person name="Dobos K."/>
            <person name="Lenaerts A."/>
            <person name="Ordway D."/>
            <person name="DeGroote M.A."/>
            <person name="Parker T."/>
            <person name="Sizemore C."/>
            <person name="Tallon L.J."/>
            <person name="Sadzewicz L.K."/>
            <person name="Sengamalay N."/>
            <person name="Fraser C.M."/>
            <person name="Hine E."/>
            <person name="Shefchek K.A."/>
            <person name="Das S.P."/>
            <person name="Tettelin H."/>
        </authorList>
    </citation>
    <scope>NUCLEOTIDE SEQUENCE [LARGE SCALE GENOMIC DNA]</scope>
    <source>
        <strain evidence="1 2">Harvey</strain>
    </source>
</reference>
<organism evidence="1 2">
    <name type="scientific">Mycobacterium ulcerans str. Harvey</name>
    <dbReference type="NCBI Taxonomy" id="1299332"/>
    <lineage>
        <taxon>Bacteria</taxon>
        <taxon>Bacillati</taxon>
        <taxon>Actinomycetota</taxon>
        <taxon>Actinomycetes</taxon>
        <taxon>Mycobacteriales</taxon>
        <taxon>Mycobacteriaceae</taxon>
        <taxon>Mycobacterium</taxon>
        <taxon>Mycobacterium ulcerans group</taxon>
    </lineage>
</organism>
<dbReference type="Proteomes" id="UP000020681">
    <property type="component" value="Unassembled WGS sequence"/>
</dbReference>
<name>A0ABN0R9A0_MYCUL</name>
<sequence>MYSTVDGEPHDTAYDTTTMTADYWYRTSVTLSGSMTLSLPCSGG</sequence>
<protein>
    <submittedName>
        <fullName evidence="1">Uncharacterized protein</fullName>
    </submittedName>
</protein>
<gene>
    <name evidence="1" type="ORF">I551_8984</name>
</gene>
<proteinExistence type="predicted"/>
<evidence type="ECO:0000313" key="1">
    <source>
        <dbReference type="EMBL" id="EUA93752.1"/>
    </source>
</evidence>
<evidence type="ECO:0000313" key="2">
    <source>
        <dbReference type="Proteomes" id="UP000020681"/>
    </source>
</evidence>
<comment type="caution">
    <text evidence="1">The sequence shown here is derived from an EMBL/GenBank/DDBJ whole genome shotgun (WGS) entry which is preliminary data.</text>
</comment>
<keyword evidence="2" id="KW-1185">Reference proteome</keyword>
<accession>A0ABN0R9A0</accession>